<dbReference type="GO" id="GO:0005576">
    <property type="term" value="C:extracellular region"/>
    <property type="evidence" value="ECO:0007669"/>
    <property type="project" value="InterPro"/>
</dbReference>
<feature type="chain" id="PRO_5005518375" evidence="2">
    <location>
        <begin position="22"/>
        <end position="201"/>
    </location>
</feature>
<evidence type="ECO:0000256" key="1">
    <source>
        <dbReference type="SAM" id="MobiDB-lite"/>
    </source>
</evidence>
<dbReference type="SUPFAM" id="SSF55797">
    <property type="entry name" value="PR-1-like"/>
    <property type="match status" value="1"/>
</dbReference>
<dbReference type="CDD" id="cd05382">
    <property type="entry name" value="CAP_GAPR1-like"/>
    <property type="match status" value="1"/>
</dbReference>
<keyword evidence="2" id="KW-0732">Signal</keyword>
<evidence type="ECO:0000259" key="3">
    <source>
        <dbReference type="SMART" id="SM00198"/>
    </source>
</evidence>
<feature type="domain" description="SCP" evidence="3">
    <location>
        <begin position="44"/>
        <end position="182"/>
    </location>
</feature>
<dbReference type="EMBL" id="GADI01002074">
    <property type="protein sequence ID" value="JAA71734.1"/>
    <property type="molecule type" value="mRNA"/>
</dbReference>
<dbReference type="PROSITE" id="PS01010">
    <property type="entry name" value="CRISP_2"/>
    <property type="match status" value="1"/>
</dbReference>
<dbReference type="InterPro" id="IPR014044">
    <property type="entry name" value="CAP_dom"/>
</dbReference>
<dbReference type="FunFam" id="3.40.33.10:FF:000010">
    <property type="entry name" value="Predicted protein"/>
    <property type="match status" value="1"/>
</dbReference>
<name>A0A0K8RMI9_IXORI</name>
<reference evidence="4" key="1">
    <citation type="submission" date="2012-12" db="EMBL/GenBank/DDBJ databases">
        <title>Identification and characterization of a phenylalanine ammonia-lyase gene family in Isatis indigotica Fort.</title>
        <authorList>
            <person name="Liu Q."/>
            <person name="Chen J."/>
            <person name="Zhou X."/>
            <person name="Di P."/>
            <person name="Xiao Y."/>
            <person name="Xuan H."/>
            <person name="Zhang L."/>
            <person name="Chen W."/>
        </authorList>
    </citation>
    <scope>NUCLEOTIDE SEQUENCE</scope>
    <source>
        <tissue evidence="4">Salivary gland</tissue>
    </source>
</reference>
<dbReference type="AlphaFoldDB" id="A0A0K8RMI9"/>
<feature type="region of interest" description="Disordered" evidence="1">
    <location>
        <begin position="24"/>
        <end position="43"/>
    </location>
</feature>
<feature type="signal peptide" evidence="2">
    <location>
        <begin position="1"/>
        <end position="21"/>
    </location>
</feature>
<dbReference type="InterPro" id="IPR002413">
    <property type="entry name" value="V5_allergen-like"/>
</dbReference>
<dbReference type="Gene3D" id="3.40.33.10">
    <property type="entry name" value="CAP"/>
    <property type="match status" value="1"/>
</dbReference>
<dbReference type="InterPro" id="IPR001283">
    <property type="entry name" value="CRISP-related"/>
</dbReference>
<dbReference type="InterPro" id="IPR035940">
    <property type="entry name" value="CAP_sf"/>
</dbReference>
<proteinExistence type="evidence at transcript level"/>
<dbReference type="PRINTS" id="PR00838">
    <property type="entry name" value="V5ALLERGEN"/>
</dbReference>
<organism evidence="4">
    <name type="scientific">Ixodes ricinus</name>
    <name type="common">Common tick</name>
    <name type="synonym">Acarus ricinus</name>
    <dbReference type="NCBI Taxonomy" id="34613"/>
    <lineage>
        <taxon>Eukaryota</taxon>
        <taxon>Metazoa</taxon>
        <taxon>Ecdysozoa</taxon>
        <taxon>Arthropoda</taxon>
        <taxon>Chelicerata</taxon>
        <taxon>Arachnida</taxon>
        <taxon>Acari</taxon>
        <taxon>Parasitiformes</taxon>
        <taxon>Ixodida</taxon>
        <taxon>Ixodoidea</taxon>
        <taxon>Ixodidae</taxon>
        <taxon>Ixodinae</taxon>
        <taxon>Ixodes</taxon>
    </lineage>
</organism>
<evidence type="ECO:0000256" key="2">
    <source>
        <dbReference type="SAM" id="SignalP"/>
    </source>
</evidence>
<dbReference type="PRINTS" id="PR00837">
    <property type="entry name" value="V5TPXLIKE"/>
</dbReference>
<dbReference type="PANTHER" id="PTHR10334">
    <property type="entry name" value="CYSTEINE-RICH SECRETORY PROTEIN-RELATED"/>
    <property type="match status" value="1"/>
</dbReference>
<dbReference type="Pfam" id="PF00188">
    <property type="entry name" value="CAP"/>
    <property type="match status" value="1"/>
</dbReference>
<dbReference type="InterPro" id="IPR018244">
    <property type="entry name" value="Allrgn_V5/Tpx1_CS"/>
</dbReference>
<sequence>MRNTVHIFMFSVIMMVGISEGAPNTLQRGNSRHRTPSPNNPNHRFHKLCRIAHNEYRRKHHAPPLKTNSTLYIMARGWAHQLAIRDDPSKVTHQPGSGFGENIYWMSLSEAPYEKYAKMAVDAWYEEKVNYTYVPGGYSPATAHFTQMVWIATTEVGCGYNVSKSQTIYVVCNYSPQGNIEGEYEKNVKPPLSSIMSYVHP</sequence>
<accession>A0A0K8RMI9</accession>
<dbReference type="SMART" id="SM00198">
    <property type="entry name" value="SCP"/>
    <property type="match status" value="1"/>
</dbReference>
<dbReference type="InterPro" id="IPR034113">
    <property type="entry name" value="SCP_GAPR1-like"/>
</dbReference>
<protein>
    <submittedName>
        <fullName evidence="4">Putative antigen 5 protein</fullName>
    </submittedName>
</protein>
<evidence type="ECO:0000313" key="4">
    <source>
        <dbReference type="EMBL" id="JAA71734.1"/>
    </source>
</evidence>